<evidence type="ECO:0000256" key="5">
    <source>
        <dbReference type="ARBA" id="ARBA00022989"/>
    </source>
</evidence>
<comment type="similarity">
    <text evidence="7">Belongs to the binding-protein-dependent transport system permease family.</text>
</comment>
<feature type="transmembrane region" description="Helical" evidence="7">
    <location>
        <begin position="193"/>
        <end position="216"/>
    </location>
</feature>
<dbReference type="PANTHER" id="PTHR30193">
    <property type="entry name" value="ABC TRANSPORTER PERMEASE PROTEIN"/>
    <property type="match status" value="1"/>
</dbReference>
<dbReference type="SUPFAM" id="SSF161098">
    <property type="entry name" value="MetI-like"/>
    <property type="match status" value="1"/>
</dbReference>
<dbReference type="InterPro" id="IPR051393">
    <property type="entry name" value="ABC_transporter_permease"/>
</dbReference>
<dbReference type="GO" id="GO:0055085">
    <property type="term" value="P:transmembrane transport"/>
    <property type="evidence" value="ECO:0007669"/>
    <property type="project" value="InterPro"/>
</dbReference>
<sequence length="323" mass="35290">MNIVTREGAVTVSGPAVPARRRRLATRIWSERWAYVFLLPTLLLFGLYTVWPIISSLFYSMLDWNGLGAERSFVGLANYREALADPLFWKSLGITLVIIAVTVPVRVGLGLLVALVLNNPRLPLAKLFRTALFVPVVTTTAIIGVVMGFIFDPAGGPVNQLLLDLGIVDQPVDFLGDPGSSLWTVMGVHMWKWLGITLVYWLAALQTIPATVYEAARTDGAGGWASLRYVTLPMLKPFLLIIVLLTAIETMQIFDLVLTMTNGGPYFSTLTSEVYIYQQAFASSTPRLGYGAALGVLFGLVTLAFTAIQAIGIRYANRARSTS</sequence>
<keyword evidence="6 7" id="KW-0472">Membrane</keyword>
<dbReference type="CDD" id="cd06261">
    <property type="entry name" value="TM_PBP2"/>
    <property type="match status" value="1"/>
</dbReference>
<feature type="transmembrane region" description="Helical" evidence="7">
    <location>
        <begin position="33"/>
        <end position="54"/>
    </location>
</feature>
<dbReference type="OrthoDB" id="3341820at2"/>
<gene>
    <name evidence="8" type="ORF">FH608_038590</name>
</gene>
<feature type="transmembrane region" description="Helical" evidence="7">
    <location>
        <begin position="92"/>
        <end position="118"/>
    </location>
</feature>
<dbReference type="AlphaFoldDB" id="A0A5C4VNK7"/>
<evidence type="ECO:0000256" key="3">
    <source>
        <dbReference type="ARBA" id="ARBA00022475"/>
    </source>
</evidence>
<keyword evidence="4 7" id="KW-0812">Transmembrane</keyword>
<organism evidence="8 9">
    <name type="scientific">Nonomuraea phyllanthi</name>
    <dbReference type="NCBI Taxonomy" id="2219224"/>
    <lineage>
        <taxon>Bacteria</taxon>
        <taxon>Bacillati</taxon>
        <taxon>Actinomycetota</taxon>
        <taxon>Actinomycetes</taxon>
        <taxon>Streptosporangiales</taxon>
        <taxon>Streptosporangiaceae</taxon>
        <taxon>Nonomuraea</taxon>
    </lineage>
</organism>
<keyword evidence="3" id="KW-1003">Cell membrane</keyword>
<dbReference type="Gene3D" id="1.10.3720.10">
    <property type="entry name" value="MetI-like"/>
    <property type="match status" value="1"/>
</dbReference>
<evidence type="ECO:0000256" key="7">
    <source>
        <dbReference type="RuleBase" id="RU363032"/>
    </source>
</evidence>
<dbReference type="InterPro" id="IPR000515">
    <property type="entry name" value="MetI-like"/>
</dbReference>
<keyword evidence="9" id="KW-1185">Reference proteome</keyword>
<evidence type="ECO:0000256" key="1">
    <source>
        <dbReference type="ARBA" id="ARBA00004651"/>
    </source>
</evidence>
<dbReference type="EMBL" id="VDLX02000019">
    <property type="protein sequence ID" value="KAB8189514.1"/>
    <property type="molecule type" value="Genomic_DNA"/>
</dbReference>
<comment type="subcellular location">
    <subcellularLocation>
        <location evidence="1 7">Cell membrane</location>
        <topology evidence="1 7">Multi-pass membrane protein</topology>
    </subcellularLocation>
</comment>
<evidence type="ECO:0000256" key="6">
    <source>
        <dbReference type="ARBA" id="ARBA00023136"/>
    </source>
</evidence>
<dbReference type="InterPro" id="IPR035906">
    <property type="entry name" value="MetI-like_sf"/>
</dbReference>
<dbReference type="RefSeq" id="WP_139635359.1">
    <property type="nucleotide sequence ID" value="NZ_VDLX02000019.1"/>
</dbReference>
<comment type="caution">
    <text evidence="8">The sequence shown here is derived from an EMBL/GenBank/DDBJ whole genome shotgun (WGS) entry which is preliminary data.</text>
</comment>
<feature type="transmembrane region" description="Helical" evidence="7">
    <location>
        <begin position="237"/>
        <end position="258"/>
    </location>
</feature>
<evidence type="ECO:0000313" key="9">
    <source>
        <dbReference type="Proteomes" id="UP000312512"/>
    </source>
</evidence>
<evidence type="ECO:0000256" key="2">
    <source>
        <dbReference type="ARBA" id="ARBA00022448"/>
    </source>
</evidence>
<proteinExistence type="inferred from homology"/>
<keyword evidence="5 7" id="KW-1133">Transmembrane helix</keyword>
<dbReference type="PANTHER" id="PTHR30193:SF37">
    <property type="entry name" value="INNER MEMBRANE ABC TRANSPORTER PERMEASE PROTEIN YCJO"/>
    <property type="match status" value="1"/>
</dbReference>
<reference evidence="8 9" key="1">
    <citation type="submission" date="2019-10" db="EMBL/GenBank/DDBJ databases">
        <title>Nonomuraea sp. nov., isolated from Phyllanthus amarus.</title>
        <authorList>
            <person name="Klykleung N."/>
            <person name="Tanasupawat S."/>
        </authorList>
    </citation>
    <scope>NUCLEOTIDE SEQUENCE [LARGE SCALE GENOMIC DNA]</scope>
    <source>
        <strain evidence="8 9">PA1-10</strain>
    </source>
</reference>
<evidence type="ECO:0000256" key="4">
    <source>
        <dbReference type="ARBA" id="ARBA00022692"/>
    </source>
</evidence>
<dbReference type="GO" id="GO:0005886">
    <property type="term" value="C:plasma membrane"/>
    <property type="evidence" value="ECO:0007669"/>
    <property type="project" value="UniProtKB-SubCell"/>
</dbReference>
<dbReference type="Pfam" id="PF00528">
    <property type="entry name" value="BPD_transp_1"/>
    <property type="match status" value="1"/>
</dbReference>
<dbReference type="Proteomes" id="UP000312512">
    <property type="component" value="Unassembled WGS sequence"/>
</dbReference>
<name>A0A5C4VNK7_9ACTN</name>
<feature type="transmembrane region" description="Helical" evidence="7">
    <location>
        <begin position="290"/>
        <end position="313"/>
    </location>
</feature>
<keyword evidence="2 7" id="KW-0813">Transport</keyword>
<feature type="transmembrane region" description="Helical" evidence="7">
    <location>
        <begin position="130"/>
        <end position="151"/>
    </location>
</feature>
<accession>A0A5C4VNK7</accession>
<evidence type="ECO:0000313" key="8">
    <source>
        <dbReference type="EMBL" id="KAB8189514.1"/>
    </source>
</evidence>
<dbReference type="PROSITE" id="PS50928">
    <property type="entry name" value="ABC_TM1"/>
    <property type="match status" value="1"/>
</dbReference>
<protein>
    <submittedName>
        <fullName evidence="8">ABC transporter permease subunit</fullName>
    </submittedName>
</protein>